<evidence type="ECO:0000259" key="7">
    <source>
        <dbReference type="PROSITE" id="PS00623"/>
    </source>
</evidence>
<gene>
    <name evidence="9" type="ORF">CLV43_11117</name>
</gene>
<feature type="domain" description="Glucose-methanol-choline oxidoreductase N-terminal" evidence="8">
    <location>
        <begin position="264"/>
        <end position="278"/>
    </location>
</feature>
<comment type="cofactor">
    <cofactor evidence="1 5">
        <name>FAD</name>
        <dbReference type="ChEBI" id="CHEBI:57692"/>
    </cofactor>
</comment>
<accession>A0A2T0STA1</accession>
<evidence type="ECO:0000256" key="4">
    <source>
        <dbReference type="ARBA" id="ARBA00022827"/>
    </source>
</evidence>
<name>A0A2T0STA1_9PSEU</name>
<dbReference type="AlphaFoldDB" id="A0A2T0STA1"/>
<organism evidence="9 10">
    <name type="scientific">Umezawaea tangerina</name>
    <dbReference type="NCBI Taxonomy" id="84725"/>
    <lineage>
        <taxon>Bacteria</taxon>
        <taxon>Bacillati</taxon>
        <taxon>Actinomycetota</taxon>
        <taxon>Actinomycetes</taxon>
        <taxon>Pseudonocardiales</taxon>
        <taxon>Pseudonocardiaceae</taxon>
        <taxon>Umezawaea</taxon>
    </lineage>
</organism>
<dbReference type="Gene3D" id="3.50.50.60">
    <property type="entry name" value="FAD/NAD(P)-binding domain"/>
    <property type="match status" value="1"/>
</dbReference>
<comment type="caution">
    <text evidence="9">The sequence shown here is derived from an EMBL/GenBank/DDBJ whole genome shotgun (WGS) entry which is preliminary data.</text>
</comment>
<dbReference type="Pfam" id="PF00732">
    <property type="entry name" value="GMC_oxred_N"/>
    <property type="match status" value="1"/>
</dbReference>
<dbReference type="Gene3D" id="3.30.560.10">
    <property type="entry name" value="Glucose Oxidase, domain 3"/>
    <property type="match status" value="1"/>
</dbReference>
<evidence type="ECO:0000313" key="9">
    <source>
        <dbReference type="EMBL" id="PRY36645.1"/>
    </source>
</evidence>
<evidence type="ECO:0000313" key="10">
    <source>
        <dbReference type="Proteomes" id="UP000239494"/>
    </source>
</evidence>
<dbReference type="RefSeq" id="WP_106192006.1">
    <property type="nucleotide sequence ID" value="NZ_PVTF01000011.1"/>
</dbReference>
<dbReference type="GO" id="GO:0019285">
    <property type="term" value="P:glycine betaine biosynthetic process from choline"/>
    <property type="evidence" value="ECO:0007669"/>
    <property type="project" value="TreeGrafter"/>
</dbReference>
<feature type="domain" description="Glucose-methanol-choline oxidoreductase N-terminal" evidence="7">
    <location>
        <begin position="89"/>
        <end position="112"/>
    </location>
</feature>
<dbReference type="SUPFAM" id="SSF51905">
    <property type="entry name" value="FAD/NAD(P)-binding domain"/>
    <property type="match status" value="1"/>
</dbReference>
<keyword evidence="10" id="KW-1185">Reference proteome</keyword>
<reference evidence="9 10" key="1">
    <citation type="submission" date="2018-03" db="EMBL/GenBank/DDBJ databases">
        <title>Genomic Encyclopedia of Archaeal and Bacterial Type Strains, Phase II (KMG-II): from individual species to whole genera.</title>
        <authorList>
            <person name="Goeker M."/>
        </authorList>
    </citation>
    <scope>NUCLEOTIDE SEQUENCE [LARGE SCALE GENOMIC DNA]</scope>
    <source>
        <strain evidence="9 10">DSM 44720</strain>
    </source>
</reference>
<dbReference type="PROSITE" id="PS00623">
    <property type="entry name" value="GMC_OXRED_1"/>
    <property type="match status" value="1"/>
</dbReference>
<dbReference type="PROSITE" id="PS00624">
    <property type="entry name" value="GMC_OXRED_2"/>
    <property type="match status" value="1"/>
</dbReference>
<evidence type="ECO:0000259" key="8">
    <source>
        <dbReference type="PROSITE" id="PS00624"/>
    </source>
</evidence>
<dbReference type="Pfam" id="PF05199">
    <property type="entry name" value="GMC_oxred_C"/>
    <property type="match status" value="1"/>
</dbReference>
<dbReference type="GO" id="GO:0016020">
    <property type="term" value="C:membrane"/>
    <property type="evidence" value="ECO:0007669"/>
    <property type="project" value="TreeGrafter"/>
</dbReference>
<keyword evidence="4 5" id="KW-0274">FAD</keyword>
<dbReference type="Proteomes" id="UP000239494">
    <property type="component" value="Unassembled WGS sequence"/>
</dbReference>
<evidence type="ECO:0000256" key="6">
    <source>
        <dbReference type="RuleBase" id="RU003968"/>
    </source>
</evidence>
<feature type="binding site" evidence="5">
    <location>
        <begin position="448"/>
        <end position="449"/>
    </location>
    <ligand>
        <name>FAD</name>
        <dbReference type="ChEBI" id="CHEBI:57692"/>
    </ligand>
</feature>
<dbReference type="PANTHER" id="PTHR11552:SF147">
    <property type="entry name" value="CHOLINE DEHYDROGENASE, MITOCHONDRIAL"/>
    <property type="match status" value="1"/>
</dbReference>
<feature type="binding site" evidence="5">
    <location>
        <position position="91"/>
    </location>
    <ligand>
        <name>FAD</name>
        <dbReference type="ChEBI" id="CHEBI:57692"/>
    </ligand>
</feature>
<dbReference type="GO" id="GO:0008812">
    <property type="term" value="F:choline dehydrogenase activity"/>
    <property type="evidence" value="ECO:0007669"/>
    <property type="project" value="TreeGrafter"/>
</dbReference>
<dbReference type="OrthoDB" id="9785276at2"/>
<protein>
    <submittedName>
        <fullName evidence="9">Choline dehydrogenase</fullName>
    </submittedName>
</protein>
<dbReference type="InterPro" id="IPR000172">
    <property type="entry name" value="GMC_OxRdtase_N"/>
</dbReference>
<dbReference type="InterPro" id="IPR036188">
    <property type="entry name" value="FAD/NAD-bd_sf"/>
</dbReference>
<sequence length="520" mass="55281">MAPDEPVDYVVVGSGSSGAVVANRLSADPDRTVLLLEAGGPDDRPEIHRTGAGDALALLTSEWSTGIDWGYATEPQKGLDGRVVPIARGKVLGGSSSVNALMWVRGNPADYDGWDTPGWAFDDVLPYFTRAETYTGTGSDSPLRGGGGPVRVRGLDRPSAVARAFVGAAAELGYGTGDDFDYNGAEQRGNGFYYQTTRTPENTRSSTATAYLDPVRDRPNLRIETGAHATRLVVDGGRVVAVEYLRDGEPRTVPVRREAVLSAGAFESPKLLMLSGIGPAAHLREHGVPVVRDLPGVGRNLQDHVFVPLCHQSAQEHPEGALISEAGLFPSEELQFTFGPIKFLPPTAPASAWEGPGYTFAPIVLLPRSRGEVLLRGPDPSDNAVVDPHYLDDDTDLDLLVDGLKLARELAATRAFDDVRGEELAPGAHVRDDAALREYARANATTLWHPVGTCRMGATEDAVVDERLRVHGVDGLRVADASIMPKIVSGNTHAACVMIGEKAADLIIASDRGPTPGGRP</sequence>
<dbReference type="GO" id="GO:0050660">
    <property type="term" value="F:flavin adenine dinucleotide binding"/>
    <property type="evidence" value="ECO:0007669"/>
    <property type="project" value="InterPro"/>
</dbReference>
<dbReference type="PIRSF" id="PIRSF000137">
    <property type="entry name" value="Alcohol_oxidase"/>
    <property type="match status" value="1"/>
</dbReference>
<dbReference type="EMBL" id="PVTF01000011">
    <property type="protein sequence ID" value="PRY36645.1"/>
    <property type="molecule type" value="Genomic_DNA"/>
</dbReference>
<dbReference type="PANTHER" id="PTHR11552">
    <property type="entry name" value="GLUCOSE-METHANOL-CHOLINE GMC OXIDOREDUCTASE"/>
    <property type="match status" value="1"/>
</dbReference>
<evidence type="ECO:0000256" key="2">
    <source>
        <dbReference type="ARBA" id="ARBA00010790"/>
    </source>
</evidence>
<evidence type="ECO:0000256" key="3">
    <source>
        <dbReference type="ARBA" id="ARBA00022630"/>
    </source>
</evidence>
<proteinExistence type="inferred from homology"/>
<keyword evidence="3 6" id="KW-0285">Flavoprotein</keyword>
<evidence type="ECO:0000256" key="1">
    <source>
        <dbReference type="ARBA" id="ARBA00001974"/>
    </source>
</evidence>
<comment type="similarity">
    <text evidence="2 6">Belongs to the GMC oxidoreductase family.</text>
</comment>
<evidence type="ECO:0000256" key="5">
    <source>
        <dbReference type="PIRSR" id="PIRSR000137-2"/>
    </source>
</evidence>
<dbReference type="SUPFAM" id="SSF54373">
    <property type="entry name" value="FAD-linked reductases, C-terminal domain"/>
    <property type="match status" value="1"/>
</dbReference>
<dbReference type="InterPro" id="IPR007867">
    <property type="entry name" value="GMC_OxRtase_C"/>
</dbReference>
<dbReference type="InterPro" id="IPR012132">
    <property type="entry name" value="GMC_OxRdtase"/>
</dbReference>